<sequence length="164" mass="19314">DTTNASSAFLIEFCAKLFCEHWLGYYNQPNDVYIRLGNAFMHLDHEGKYNGGIQKEKEELDREISRLKRKKELIYGIDDLKRKKEQLNYEPIHLENRMLNNNINLTEENVLRVENALGSLSMGNAYREIEQNLTQVVPYTVRLKVFSLSLSNFFVLSLRHWMVL</sequence>
<gene>
    <name evidence="1" type="ORF">DHETER_LOCUS6528</name>
</gene>
<evidence type="ECO:0000313" key="1">
    <source>
        <dbReference type="EMBL" id="CAG8582458.1"/>
    </source>
</evidence>
<proteinExistence type="predicted"/>
<organism evidence="1 2">
    <name type="scientific">Dentiscutata heterogama</name>
    <dbReference type="NCBI Taxonomy" id="1316150"/>
    <lineage>
        <taxon>Eukaryota</taxon>
        <taxon>Fungi</taxon>
        <taxon>Fungi incertae sedis</taxon>
        <taxon>Mucoromycota</taxon>
        <taxon>Glomeromycotina</taxon>
        <taxon>Glomeromycetes</taxon>
        <taxon>Diversisporales</taxon>
        <taxon>Gigasporaceae</taxon>
        <taxon>Dentiscutata</taxon>
    </lineage>
</organism>
<dbReference type="Proteomes" id="UP000789702">
    <property type="component" value="Unassembled WGS sequence"/>
</dbReference>
<protein>
    <submittedName>
        <fullName evidence="1">13589_t:CDS:1</fullName>
    </submittedName>
</protein>
<reference evidence="1" key="1">
    <citation type="submission" date="2021-06" db="EMBL/GenBank/DDBJ databases">
        <authorList>
            <person name="Kallberg Y."/>
            <person name="Tangrot J."/>
            <person name="Rosling A."/>
        </authorList>
    </citation>
    <scope>NUCLEOTIDE SEQUENCE</scope>
    <source>
        <strain evidence="1">IL203A</strain>
    </source>
</reference>
<dbReference type="EMBL" id="CAJVPU010008317">
    <property type="protein sequence ID" value="CAG8582458.1"/>
    <property type="molecule type" value="Genomic_DNA"/>
</dbReference>
<comment type="caution">
    <text evidence="1">The sequence shown here is derived from an EMBL/GenBank/DDBJ whole genome shotgun (WGS) entry which is preliminary data.</text>
</comment>
<name>A0ACA9MEP2_9GLOM</name>
<keyword evidence="2" id="KW-1185">Reference proteome</keyword>
<feature type="non-terminal residue" evidence="1">
    <location>
        <position position="1"/>
    </location>
</feature>
<accession>A0ACA9MEP2</accession>
<evidence type="ECO:0000313" key="2">
    <source>
        <dbReference type="Proteomes" id="UP000789702"/>
    </source>
</evidence>